<dbReference type="Gene3D" id="3.20.20.370">
    <property type="entry name" value="Glycoside hydrolase/deacetylase"/>
    <property type="match status" value="1"/>
</dbReference>
<name>A0A840CDW8_9RHOB</name>
<feature type="compositionally biased region" description="Low complexity" evidence="1">
    <location>
        <begin position="240"/>
        <end position="256"/>
    </location>
</feature>
<dbReference type="InterPro" id="IPR011330">
    <property type="entry name" value="Glyco_hydro/deAcase_b/a-brl"/>
</dbReference>
<evidence type="ECO:0008006" key="4">
    <source>
        <dbReference type="Google" id="ProtNLM"/>
    </source>
</evidence>
<evidence type="ECO:0000256" key="1">
    <source>
        <dbReference type="SAM" id="MobiDB-lite"/>
    </source>
</evidence>
<accession>A0A840CDW8</accession>
<protein>
    <recommendedName>
        <fullName evidence="4">Divergent polysaccharide deacetylase</fullName>
    </recommendedName>
</protein>
<dbReference type="EMBL" id="JACIEQ010000006">
    <property type="protein sequence ID" value="MBB4023535.1"/>
    <property type="molecule type" value="Genomic_DNA"/>
</dbReference>
<dbReference type="Proteomes" id="UP000585681">
    <property type="component" value="Unassembled WGS sequence"/>
</dbReference>
<dbReference type="Pfam" id="PF04748">
    <property type="entry name" value="Polysacc_deac_2"/>
    <property type="match status" value="1"/>
</dbReference>
<reference evidence="2" key="1">
    <citation type="submission" date="2020-08" db="EMBL/GenBank/DDBJ databases">
        <title>Genomic Encyclopedia of Type Strains, Phase IV (KMG-IV): sequencing the most valuable type-strain genomes for metagenomic binning, comparative biology and taxonomic classification.</title>
        <authorList>
            <person name="Goeker M."/>
        </authorList>
    </citation>
    <scope>NUCLEOTIDE SEQUENCE [LARGE SCALE GENOMIC DNA]</scope>
    <source>
        <strain evidence="2">DSM 105040</strain>
    </source>
</reference>
<dbReference type="SUPFAM" id="SSF88713">
    <property type="entry name" value="Glycoside hydrolase/deacetylase"/>
    <property type="match status" value="1"/>
</dbReference>
<dbReference type="CDD" id="cd10936">
    <property type="entry name" value="CE4_DAC2"/>
    <property type="match status" value="1"/>
</dbReference>
<dbReference type="InterPro" id="IPR006837">
    <property type="entry name" value="Divergent_DAC"/>
</dbReference>
<gene>
    <name evidence="2" type="ORF">GGR17_003370</name>
</gene>
<proteinExistence type="predicted"/>
<sequence>MKGVLGGLIWGVVAVVLALIVFSAVMPPPQKGPVRELAVPAPQVETPVAPQPSLGDAALPDAAPAAPEPLAEPLAEAAPAPGGIDLPPGSEFNRPAPEGAAILPGTDDPSLPEAAPSVAFPANGDMTAPPVPDTEPAGAPETGGETPETLNAPEIAEVNPALPVTGEQPVLPSPGAASPVTPSSEMQPVAPVTPPTPEPAPEDVAVAQEPAPATDPAPQPAPEPEAAAEPEPAPEPAAPQPEAEAETPAAEAAPEASPLVPGTEPPGALRVPVPGRQITMPEVRTGRLPSVGDDAAAPSEAARLGALARYAAPFEAADGNPLFSVILIDAGERGLDRATLTTFTFPVTFAVDAARADAAEAMRAYRAAGFEVVLIASGLPEGATPQDLEVTLSSYLARVPETVAVMDAETGGFQSNRPLLRQLMAILKESGHGLVTYDRGLNTAGQIATAAGIPSTLIFRSLDSERESVPTIRRYLDRAAFKAGQDGQVVMIGHTYPNTVTALFSWALEDKDNSVTLAPVSAILRGR</sequence>
<feature type="region of interest" description="Disordered" evidence="1">
    <location>
        <begin position="164"/>
        <end position="275"/>
    </location>
</feature>
<feature type="region of interest" description="Disordered" evidence="1">
    <location>
        <begin position="45"/>
        <end position="150"/>
    </location>
</feature>
<dbReference type="AlphaFoldDB" id="A0A840CDW8"/>
<feature type="compositionally biased region" description="Low complexity" evidence="1">
    <location>
        <begin position="202"/>
        <end position="212"/>
    </location>
</feature>
<feature type="compositionally biased region" description="Pro residues" evidence="1">
    <location>
        <begin position="213"/>
        <end position="223"/>
    </location>
</feature>
<dbReference type="RefSeq" id="WP_054539127.1">
    <property type="nucleotide sequence ID" value="NZ_JACIEQ010000006.1"/>
</dbReference>
<evidence type="ECO:0000313" key="2">
    <source>
        <dbReference type="EMBL" id="MBB4023535.1"/>
    </source>
</evidence>
<keyword evidence="3" id="KW-1185">Reference proteome</keyword>
<evidence type="ECO:0000313" key="3">
    <source>
        <dbReference type="Proteomes" id="UP000585681"/>
    </source>
</evidence>
<dbReference type="GO" id="GO:0005975">
    <property type="term" value="P:carbohydrate metabolic process"/>
    <property type="evidence" value="ECO:0007669"/>
    <property type="project" value="InterPro"/>
</dbReference>
<comment type="caution">
    <text evidence="2">The sequence shown here is derived from an EMBL/GenBank/DDBJ whole genome shotgun (WGS) entry which is preliminary data.</text>
</comment>
<organism evidence="2 3">
    <name type="scientific">Actibacterium naphthalenivorans</name>
    <dbReference type="NCBI Taxonomy" id="1614693"/>
    <lineage>
        <taxon>Bacteria</taxon>
        <taxon>Pseudomonadati</taxon>
        <taxon>Pseudomonadota</taxon>
        <taxon>Alphaproteobacteria</taxon>
        <taxon>Rhodobacterales</taxon>
        <taxon>Roseobacteraceae</taxon>
        <taxon>Actibacterium</taxon>
    </lineage>
</organism>
<feature type="compositionally biased region" description="Low complexity" evidence="1">
    <location>
        <begin position="56"/>
        <end position="81"/>
    </location>
</feature>